<dbReference type="InterPro" id="IPR023302">
    <property type="entry name" value="Pept_S9A_N"/>
</dbReference>
<keyword evidence="7" id="KW-0720">Serine protease</keyword>
<accession>T0S068</accession>
<feature type="domain" description="Cyclic nucleotide-binding" evidence="16">
    <location>
        <begin position="516"/>
        <end position="636"/>
    </location>
</feature>
<feature type="transmembrane region" description="Helical" evidence="15">
    <location>
        <begin position="340"/>
        <end position="361"/>
    </location>
</feature>
<dbReference type="InterPro" id="IPR051543">
    <property type="entry name" value="Serine_Peptidase_S9A"/>
</dbReference>
<dbReference type="Pfam" id="PF00027">
    <property type="entry name" value="cNMP_binding"/>
    <property type="match status" value="1"/>
</dbReference>
<dbReference type="Pfam" id="PF02897">
    <property type="entry name" value="Peptidase_S9_N"/>
    <property type="match status" value="1"/>
</dbReference>
<dbReference type="SUPFAM" id="SSF50993">
    <property type="entry name" value="Peptidase/esterase 'gauge' domain"/>
    <property type="match status" value="1"/>
</dbReference>
<evidence type="ECO:0000256" key="14">
    <source>
        <dbReference type="SAM" id="MobiDB-lite"/>
    </source>
</evidence>
<evidence type="ECO:0000256" key="13">
    <source>
        <dbReference type="ARBA" id="ARBA00045448"/>
    </source>
</evidence>
<keyword evidence="4" id="KW-0645">Protease</keyword>
<dbReference type="InterPro" id="IPR001375">
    <property type="entry name" value="Peptidase_S9_cat"/>
</dbReference>
<feature type="region of interest" description="Disordered" evidence="14">
    <location>
        <begin position="1"/>
        <end position="119"/>
    </location>
</feature>
<keyword evidence="9" id="KW-0406">Ion transport</keyword>
<keyword evidence="6" id="KW-0378">Hydrolase</keyword>
<comment type="similarity">
    <text evidence="2">Belongs to the peptidase S9A family.</text>
</comment>
<dbReference type="OrthoDB" id="248387at2759"/>
<dbReference type="Pfam" id="PF00326">
    <property type="entry name" value="Peptidase_S9"/>
    <property type="match status" value="1"/>
</dbReference>
<feature type="compositionally biased region" description="Low complexity" evidence="14">
    <location>
        <begin position="8"/>
        <end position="21"/>
    </location>
</feature>
<keyword evidence="8 15" id="KW-1133">Transmembrane helix</keyword>
<dbReference type="SMART" id="SM00100">
    <property type="entry name" value="cNMP"/>
    <property type="match status" value="1"/>
</dbReference>
<feature type="transmembrane region" description="Helical" evidence="15">
    <location>
        <begin position="414"/>
        <end position="432"/>
    </location>
</feature>
<dbReference type="EMBL" id="JH767149">
    <property type="protein sequence ID" value="EQC35972.1"/>
    <property type="molecule type" value="Genomic_DNA"/>
</dbReference>
<dbReference type="GO" id="GO:0005216">
    <property type="term" value="F:monoatomic ion channel activity"/>
    <property type="evidence" value="ECO:0007669"/>
    <property type="project" value="InterPro"/>
</dbReference>
<dbReference type="Gene3D" id="3.40.50.1820">
    <property type="entry name" value="alpha/beta hydrolase"/>
    <property type="match status" value="1"/>
</dbReference>
<dbReference type="InParanoid" id="T0S068"/>
<dbReference type="VEuPathDB" id="FungiDB:SDRG_06714"/>
<dbReference type="GO" id="GO:0006508">
    <property type="term" value="P:proteolysis"/>
    <property type="evidence" value="ECO:0007669"/>
    <property type="project" value="UniProtKB-KW"/>
</dbReference>
<evidence type="ECO:0000256" key="11">
    <source>
        <dbReference type="ARBA" id="ARBA00039290"/>
    </source>
</evidence>
<dbReference type="InterPro" id="IPR014710">
    <property type="entry name" value="RmlC-like_jellyroll"/>
</dbReference>
<dbReference type="InterPro" id="IPR029058">
    <property type="entry name" value="AB_hydrolase_fold"/>
</dbReference>
<dbReference type="SUPFAM" id="SSF51206">
    <property type="entry name" value="cAMP-binding domain-like"/>
    <property type="match status" value="1"/>
</dbReference>
<dbReference type="GO" id="GO:0004252">
    <property type="term" value="F:serine-type endopeptidase activity"/>
    <property type="evidence" value="ECO:0007669"/>
    <property type="project" value="InterPro"/>
</dbReference>
<dbReference type="InterPro" id="IPR002470">
    <property type="entry name" value="Peptidase_S9A"/>
</dbReference>
<dbReference type="Pfam" id="PF00520">
    <property type="entry name" value="Ion_trans"/>
    <property type="match status" value="1"/>
</dbReference>
<dbReference type="PROSITE" id="PS50042">
    <property type="entry name" value="CNMP_BINDING_3"/>
    <property type="match status" value="1"/>
</dbReference>
<evidence type="ECO:0000313" key="18">
    <source>
        <dbReference type="Proteomes" id="UP000030762"/>
    </source>
</evidence>
<evidence type="ECO:0000256" key="1">
    <source>
        <dbReference type="ARBA" id="ARBA00004141"/>
    </source>
</evidence>
<feature type="transmembrane region" description="Helical" evidence="15">
    <location>
        <begin position="187"/>
        <end position="207"/>
    </location>
</feature>
<dbReference type="InterPro" id="IPR000595">
    <property type="entry name" value="cNMP-bd_dom"/>
</dbReference>
<evidence type="ECO:0000313" key="17">
    <source>
        <dbReference type="EMBL" id="EQC35972.1"/>
    </source>
</evidence>
<keyword evidence="10 15" id="KW-0472">Membrane</keyword>
<dbReference type="InterPro" id="IPR005821">
    <property type="entry name" value="Ion_trans_dom"/>
</dbReference>
<evidence type="ECO:0000256" key="4">
    <source>
        <dbReference type="ARBA" id="ARBA00022670"/>
    </source>
</evidence>
<dbReference type="PANTHER" id="PTHR11757:SF19">
    <property type="entry name" value="PROLYL ENDOPEPTIDASE-LIKE"/>
    <property type="match status" value="1"/>
</dbReference>
<dbReference type="FunFam" id="1.10.287.70:FF:000123">
    <property type="entry name" value="Potassium channel KAT3"/>
    <property type="match status" value="1"/>
</dbReference>
<reference evidence="17 18" key="1">
    <citation type="submission" date="2012-04" db="EMBL/GenBank/DDBJ databases">
        <title>The Genome Sequence of Saprolegnia declina VS20.</title>
        <authorList>
            <consortium name="The Broad Institute Genome Sequencing Platform"/>
            <person name="Russ C."/>
            <person name="Nusbaum C."/>
            <person name="Tyler B."/>
            <person name="van West P."/>
            <person name="Dieguez-Uribeondo J."/>
            <person name="de Bruijn I."/>
            <person name="Tripathy S."/>
            <person name="Jiang R."/>
            <person name="Young S.K."/>
            <person name="Zeng Q."/>
            <person name="Gargeya S."/>
            <person name="Fitzgerald M."/>
            <person name="Haas B."/>
            <person name="Abouelleil A."/>
            <person name="Alvarado L."/>
            <person name="Arachchi H.M."/>
            <person name="Berlin A."/>
            <person name="Chapman S.B."/>
            <person name="Goldberg J."/>
            <person name="Griggs A."/>
            <person name="Gujja S."/>
            <person name="Hansen M."/>
            <person name="Howarth C."/>
            <person name="Imamovic A."/>
            <person name="Larimer J."/>
            <person name="McCowen C."/>
            <person name="Montmayeur A."/>
            <person name="Murphy C."/>
            <person name="Neiman D."/>
            <person name="Pearson M."/>
            <person name="Priest M."/>
            <person name="Roberts A."/>
            <person name="Saif S."/>
            <person name="Shea T."/>
            <person name="Sisk P."/>
            <person name="Sykes S."/>
            <person name="Wortman J."/>
            <person name="Nusbaum C."/>
            <person name="Birren B."/>
        </authorList>
    </citation>
    <scope>NUCLEOTIDE SEQUENCE [LARGE SCALE GENOMIC DNA]</scope>
    <source>
        <strain evidence="17 18">VS20</strain>
    </source>
</reference>
<dbReference type="eggNOG" id="KOG0498">
    <property type="taxonomic scope" value="Eukaryota"/>
</dbReference>
<protein>
    <recommendedName>
        <fullName evidence="11">Prolyl endopeptidase-like</fullName>
    </recommendedName>
    <alternativeName>
        <fullName evidence="12">Prolylendopeptidase-like</fullName>
    </alternativeName>
</protein>
<dbReference type="Gene3D" id="1.10.287.70">
    <property type="match status" value="1"/>
</dbReference>
<dbReference type="CDD" id="cd00038">
    <property type="entry name" value="CAP_ED"/>
    <property type="match status" value="1"/>
</dbReference>
<dbReference type="Gene3D" id="2.60.120.10">
    <property type="entry name" value="Jelly Rolls"/>
    <property type="match status" value="1"/>
</dbReference>
<evidence type="ECO:0000256" key="6">
    <source>
        <dbReference type="ARBA" id="ARBA00022801"/>
    </source>
</evidence>
<dbReference type="eggNOG" id="KOG2237">
    <property type="taxonomic scope" value="Eukaryota"/>
</dbReference>
<dbReference type="PRINTS" id="PR00862">
    <property type="entry name" value="PROLIGOPTASE"/>
</dbReference>
<feature type="compositionally biased region" description="Basic and acidic residues" evidence="14">
    <location>
        <begin position="727"/>
        <end position="739"/>
    </location>
</feature>
<feature type="compositionally biased region" description="Polar residues" evidence="14">
    <location>
        <begin position="712"/>
        <end position="724"/>
    </location>
</feature>
<keyword evidence="18" id="KW-1185">Reference proteome</keyword>
<proteinExistence type="inferred from homology"/>
<dbReference type="GeneID" id="19947441"/>
<dbReference type="InterPro" id="IPR018490">
    <property type="entry name" value="cNMP-bd_dom_sf"/>
</dbReference>
<evidence type="ECO:0000256" key="8">
    <source>
        <dbReference type="ARBA" id="ARBA00022989"/>
    </source>
</evidence>
<evidence type="ECO:0000256" key="5">
    <source>
        <dbReference type="ARBA" id="ARBA00022692"/>
    </source>
</evidence>
<keyword evidence="3" id="KW-0813">Transport</keyword>
<feature type="region of interest" description="Disordered" evidence="14">
    <location>
        <begin position="883"/>
        <end position="926"/>
    </location>
</feature>
<evidence type="ECO:0000256" key="9">
    <source>
        <dbReference type="ARBA" id="ARBA00023065"/>
    </source>
</evidence>
<evidence type="ECO:0000256" key="15">
    <source>
        <dbReference type="SAM" id="Phobius"/>
    </source>
</evidence>
<feature type="compositionally biased region" description="Basic and acidic residues" evidence="14">
    <location>
        <begin position="22"/>
        <end position="44"/>
    </location>
</feature>
<feature type="compositionally biased region" description="Basic and acidic residues" evidence="14">
    <location>
        <begin position="77"/>
        <end position="93"/>
    </location>
</feature>
<feature type="region of interest" description="Disordered" evidence="14">
    <location>
        <begin position="667"/>
        <end position="742"/>
    </location>
</feature>
<dbReference type="SUPFAM" id="SSF81324">
    <property type="entry name" value="Voltage-gated potassium channels"/>
    <property type="match status" value="1"/>
</dbReference>
<dbReference type="Gene3D" id="1.10.287.630">
    <property type="entry name" value="Helix hairpin bin"/>
    <property type="match status" value="1"/>
</dbReference>
<comment type="subcellular location">
    <subcellularLocation>
        <location evidence="1">Membrane</location>
        <topology evidence="1">Multi-pass membrane protein</topology>
    </subcellularLocation>
</comment>
<comment type="function">
    <text evidence="13">Serine peptidase whose precise substrate specificity remains unclear. Does not cleave peptides after a arginine or lysine residue. Regulates trans-Golgi network morphology and sorting by regulating the membrane binding of the AP-1 complex. May play a role in the regulation of synaptic vesicle exocytosis.</text>
</comment>
<evidence type="ECO:0000256" key="2">
    <source>
        <dbReference type="ARBA" id="ARBA00005228"/>
    </source>
</evidence>
<evidence type="ECO:0000256" key="3">
    <source>
        <dbReference type="ARBA" id="ARBA00022448"/>
    </source>
</evidence>
<evidence type="ECO:0000259" key="16">
    <source>
        <dbReference type="PROSITE" id="PS50042"/>
    </source>
</evidence>
<dbReference type="Gene3D" id="2.130.10.120">
    <property type="entry name" value="Prolyl oligopeptidase, N-terminal domain"/>
    <property type="match status" value="1"/>
</dbReference>
<feature type="transmembrane region" description="Helical" evidence="15">
    <location>
        <begin position="381"/>
        <end position="402"/>
    </location>
</feature>
<sequence>MIPGTMMRRGSSNSPRRSPSRGQRDSSSKGRHEGPSKGRHDDVPFRQATTAISSRRVPPMLSRANLRLPLTNQSARSLEKGRLSSRTRSDKASKLLGADKPTGSMETHRKRHKRPSHAAEYDKRFRDTQILEGASKFEDHEYEWENYLLGSFIGVANEVIALRKKQKAQLVKYVVLPDSQFRKLWDAVLIVSLSYVAIFLPLQLSFLSDLMTYEDLSNWAPFFAVDRLTDAIFFTDIFINFRTPHTTPKGDLEFDAKMRAREYLSTWFPIDFISIVPFDYFATFLPSGGGNSNLLKLPRLLRMFRLTKILKIVVASRIFQRYEMRISIKYGWIRLIKFAAGILLLTHWMACFVYLVAIMTAPQATWLSTANLVGSISPEHYIGDAYIAAVYWAAMTITTIGYGDIYPANSTERALFVIMMFLGACVYAYVVGTMCQLVEGLNVNTLEFQRRMDEVNDFLDVNNIPQNLRIRIRKYLLYKRDAKIGDIAEVLHSMSPAIRDEVALFKFQHILSSVHQFRGAPQDFLAAIALRLQMIVYPPNEMIMVFGRIGTSMYIINRGRCQVERMASDGRIVVVNVLHEGAYFGERGLLFSAKRRASVRALCFVEVSCLTRSALEDVTNNFPSVRRIIRKSMVRDVVARSLATGELVALGQDPVFLQRHNQLREQLAQRHRHNNKNAASGPTTPVAATHDMSAAPPSDPVPPSEPSVPSETVQIASTTETPPCTTEADRKDQAIEEARSSPVVRHHRGSLLYTDTRESVLSLETPLRHDSDVAFRGEKVDELAMPAVAHLLKRRTQSVRSSLAKVTPILPKPAHKEVSKKDAKQLTIAVKPTREDAAERLRVLEPPAHLHVVEPSPMLDDGPRDLSLLRKLSTEQQRLRRSSIESILSHVDSSAAEQDEDEDEDEDDSFDDDRPSNDTSRSRLAQYPAQLAAYPDDAWNERWSRPFSDFTDKMQRSTGLGVGVGLLSLGMYAVRARRGLYKTALDQAKRTPPVLAKKPHMVPFGNVLGENRGENPMDPILYIEDPYYYVRDDTRKNKEVIAHLEQENAYTEHMTSHLTNARENLYHELLSHVQETDAAYPYPHGDYLYYTRTEKGSSYTYHCRKGRNDPNAVEELILDENELAKGQSHCDVGAVSVSPDHQFLAYSVDFNGYETYQGFVKNLRTGEILADRIENVSGGLVWGSDATTLYYSTMDDAHRQDKIWRHTVGATAKDELLYTENDPLFSAYMGKTRSGRYLLLQSSSSETSEVSFIDLKAPEKGVTLVEKRVKGVDYAVDHHGSSFFIETNKDGAVNFKLMMTDVSTPSAAHWKDVFPYDPSVKVDGVDCFETFLVLHGRQNGFTQRWILTPDGESFTKTRMVFSDPIYTISGAPNKEYSTKTYRLTYSSPTTPYTTYDYDIATQKMTLLKERPVPNYDRSLYACERIEAAAEDGTKIPMSLVYRKDKRTPGTPQPLHLYGYGSYEICIDPTFTATTLPLLDRGVIYVIAHIRGGGEMGRTWYEDAKYLTKAKTFSDFVNCAEHLVKTEMTRPALLTCEGRSAGGLLMGAVLNMRPDLFQAAIAGVPFVDVMNTMSDATIPLTTGEWEEWGNPNESKYFSYMLSYSPYENVKAQAYPNMLVTSGLFDPRVAYWEPTKWVARLRERKTDSNNVLLKMDLTSGHFSASDRYHYLREKAFDLSYLLDQVQCLTADDHKAPAKKD</sequence>
<dbReference type="GO" id="GO:0016020">
    <property type="term" value="C:membrane"/>
    <property type="evidence" value="ECO:0007669"/>
    <property type="project" value="UniProtKB-SubCell"/>
</dbReference>
<dbReference type="SUPFAM" id="SSF53474">
    <property type="entry name" value="alpha/beta-Hydrolases"/>
    <property type="match status" value="1"/>
</dbReference>
<evidence type="ECO:0000256" key="10">
    <source>
        <dbReference type="ARBA" id="ARBA00023136"/>
    </source>
</evidence>
<keyword evidence="5 15" id="KW-0812">Transmembrane</keyword>
<gene>
    <name evidence="17" type="ORF">SDRG_06714</name>
</gene>
<dbReference type="Proteomes" id="UP000030762">
    <property type="component" value="Unassembled WGS sequence"/>
</dbReference>
<dbReference type="RefSeq" id="XP_008610734.1">
    <property type="nucleotide sequence ID" value="XM_008612512.1"/>
</dbReference>
<organism evidence="17 18">
    <name type="scientific">Saprolegnia diclina (strain VS20)</name>
    <dbReference type="NCBI Taxonomy" id="1156394"/>
    <lineage>
        <taxon>Eukaryota</taxon>
        <taxon>Sar</taxon>
        <taxon>Stramenopiles</taxon>
        <taxon>Oomycota</taxon>
        <taxon>Saprolegniomycetes</taxon>
        <taxon>Saprolegniales</taxon>
        <taxon>Saprolegniaceae</taxon>
        <taxon>Saprolegnia</taxon>
    </lineage>
</organism>
<dbReference type="PANTHER" id="PTHR11757">
    <property type="entry name" value="PROTEASE FAMILY S9A OLIGOPEPTIDASE"/>
    <property type="match status" value="1"/>
</dbReference>
<feature type="compositionally biased region" description="Acidic residues" evidence="14">
    <location>
        <begin position="897"/>
        <end position="911"/>
    </location>
</feature>
<feature type="compositionally biased region" description="Pro residues" evidence="14">
    <location>
        <begin position="697"/>
        <end position="706"/>
    </location>
</feature>
<feature type="compositionally biased region" description="Low complexity" evidence="14">
    <location>
        <begin position="884"/>
        <end position="896"/>
    </location>
</feature>
<name>T0S068_SAPDV</name>
<evidence type="ECO:0000256" key="12">
    <source>
        <dbReference type="ARBA" id="ARBA00042165"/>
    </source>
</evidence>
<evidence type="ECO:0000256" key="7">
    <source>
        <dbReference type="ARBA" id="ARBA00022825"/>
    </source>
</evidence>